<dbReference type="Proteomes" id="UP000636709">
    <property type="component" value="Unassembled WGS sequence"/>
</dbReference>
<dbReference type="AlphaFoldDB" id="A0A835EAM6"/>
<name>A0A835EAM6_9POAL</name>
<reference evidence="1" key="1">
    <citation type="submission" date="2020-07" db="EMBL/GenBank/DDBJ databases">
        <title>Genome sequence and genetic diversity analysis of an under-domesticated orphan crop, white fonio (Digitaria exilis).</title>
        <authorList>
            <person name="Bennetzen J.L."/>
            <person name="Chen S."/>
            <person name="Ma X."/>
            <person name="Wang X."/>
            <person name="Yssel A.E.J."/>
            <person name="Chaluvadi S.R."/>
            <person name="Johnson M."/>
            <person name="Gangashetty P."/>
            <person name="Hamidou F."/>
            <person name="Sanogo M.D."/>
            <person name="Zwaenepoel A."/>
            <person name="Wallace J."/>
            <person name="Van De Peer Y."/>
            <person name="Van Deynze A."/>
        </authorList>
    </citation>
    <scope>NUCLEOTIDE SEQUENCE</scope>
    <source>
        <tissue evidence="1">Leaves</tissue>
    </source>
</reference>
<dbReference type="EMBL" id="JACEFO010002165">
    <property type="protein sequence ID" value="KAF8676444.1"/>
    <property type="molecule type" value="Genomic_DNA"/>
</dbReference>
<evidence type="ECO:0000313" key="2">
    <source>
        <dbReference type="Proteomes" id="UP000636709"/>
    </source>
</evidence>
<keyword evidence="2" id="KW-1185">Reference proteome</keyword>
<organism evidence="1 2">
    <name type="scientific">Digitaria exilis</name>
    <dbReference type="NCBI Taxonomy" id="1010633"/>
    <lineage>
        <taxon>Eukaryota</taxon>
        <taxon>Viridiplantae</taxon>
        <taxon>Streptophyta</taxon>
        <taxon>Embryophyta</taxon>
        <taxon>Tracheophyta</taxon>
        <taxon>Spermatophyta</taxon>
        <taxon>Magnoliopsida</taxon>
        <taxon>Liliopsida</taxon>
        <taxon>Poales</taxon>
        <taxon>Poaceae</taxon>
        <taxon>PACMAD clade</taxon>
        <taxon>Panicoideae</taxon>
        <taxon>Panicodae</taxon>
        <taxon>Paniceae</taxon>
        <taxon>Anthephorinae</taxon>
        <taxon>Digitaria</taxon>
    </lineage>
</organism>
<proteinExistence type="predicted"/>
<comment type="caution">
    <text evidence="1">The sequence shown here is derived from an EMBL/GenBank/DDBJ whole genome shotgun (WGS) entry which is preliminary data.</text>
</comment>
<dbReference type="PANTHER" id="PTHR48127:SF1">
    <property type="entry name" value="ZINC FINGER GRF-TYPE DOMAIN-CONTAINING PROTEIN"/>
    <property type="match status" value="1"/>
</dbReference>
<protein>
    <submittedName>
        <fullName evidence="1">Uncharacterized protein</fullName>
    </submittedName>
</protein>
<gene>
    <name evidence="1" type="ORF">HU200_046996</name>
</gene>
<evidence type="ECO:0000313" key="1">
    <source>
        <dbReference type="EMBL" id="KAF8676444.1"/>
    </source>
</evidence>
<sequence>MSPINLILGSGYFSYKRHKLEPYHEFWRWVSPIPNPALMAMEESELGICNFVLLPFCNFNEYVHGPRTMGPTKEQLRNFEIRKVPWLHESSPSFTCKCGILATPGVIAPSLVMDGFVAMHSRSIGILTLCCCRGGHAIRNGLVAVRSLGAGLGRMVEPHKSRPTKELKDNIREEYYVPLPESDGVRSMMT</sequence>
<accession>A0A835EAM6</accession>
<dbReference type="PANTHER" id="PTHR48127">
    <property type="entry name" value="GRF-TYPE DOMAIN-CONTAINING PROTEIN"/>
    <property type="match status" value="1"/>
</dbReference>